<dbReference type="RefSeq" id="WP_258541189.1">
    <property type="nucleotide sequence ID" value="NZ_OU015584.1"/>
</dbReference>
<evidence type="ECO:0000313" key="2">
    <source>
        <dbReference type="EMBL" id="CAG5079532.1"/>
    </source>
</evidence>
<sequence>MNCLKNILYLLVGILMLNSSAFAQVEYTSTGSGGAYSLAIPANINALTPGLSFTFKANHVSANPSTLNVNGLGAVTIMKGVSTNLDVNDILAGQVVTVVYDGTNFQMTSAPGSIGASGSDSVIADADSDTEINVEAAADQDVIHFNLGDNAGYPAAEYFTMIGPRLEVINSGNSVFFGAGAGANDNLASNGNAFIGTNAGNSNLDGQNNVAVGLDAMQAHTSGYNNTAIGRAAMYSTTTGTHNTALGSDVLYLNTTGTSNVGAGYQALGYNITGSGNVALGQFALRTNSAGNNGTAIGHNAMQYANDNVASFNNENVALGFSALRGSITAAANTGNGNVAVGYQTLLNFTTAQYNVAVGSNSLFTNDTGDDNIAVGAYSLYSNTSGVRNVAMGRNALQMNTTGNYNVGIGYQALALTTGSNNTAVGYVSGSNITSGIGNTFLGYRVGIGNTTGANNTIVGTESGDVNATGSNNVLIGYNAELSANGLNNAIAIGSNAEVGADNSLVLGSINGVNGATADTKVGIGTTVPAVSLDVAGTDAIKVPVGTTIQRPGTPTKGMIRFNDDVISYEAYDGTSWVSLGGAGGDFFADGSVPMTGGLDMNNNYIVNLNDPINPQDAATMNYVDNTISGWLTDYISRWGDSMQGDLDMTSNYITNLADPTAAQDAATKNYVDLAVSGAGDFFADGSVAMTGNFQSGGNFISNDGGNEGIGIATNGEVSATPATTGAGNIAFRSYGDIWTQGQATGIYFTNANIGITGNDGNAGGMHFRTSGSERLTILAGGAVGIGTSTPAEKLEVAGNISIQNDAQRFVRGGSGGDMIPVAYGVINDGVLQTNASEGDITVQKMAIGHYRLTYNGSRTFTGLGEFALNLTVADQTSGGNAMMANYNYFGQTAGSEHVDIYIWDLMGGGSPNPTDGVVTFELLVK</sequence>
<feature type="signal peptide" evidence="1">
    <location>
        <begin position="1"/>
        <end position="23"/>
    </location>
</feature>
<evidence type="ECO:0008006" key="4">
    <source>
        <dbReference type="Google" id="ProtNLM"/>
    </source>
</evidence>
<keyword evidence="3" id="KW-1185">Reference proteome</keyword>
<organism evidence="2 3">
    <name type="scientific">Parvicella tangerina</name>
    <dbReference type="NCBI Taxonomy" id="2829795"/>
    <lineage>
        <taxon>Bacteria</taxon>
        <taxon>Pseudomonadati</taxon>
        <taxon>Bacteroidota</taxon>
        <taxon>Flavobacteriia</taxon>
        <taxon>Flavobacteriales</taxon>
        <taxon>Parvicellaceae</taxon>
        <taxon>Parvicella</taxon>
    </lineage>
</organism>
<dbReference type="AlphaFoldDB" id="A0A916JKK7"/>
<name>A0A916JKK7_9FLAO</name>
<dbReference type="InterPro" id="IPR011049">
    <property type="entry name" value="Serralysin-like_metalloprot_C"/>
</dbReference>
<accession>A0A916JKK7</accession>
<evidence type="ECO:0000313" key="3">
    <source>
        <dbReference type="Proteomes" id="UP000683507"/>
    </source>
</evidence>
<proteinExistence type="predicted"/>
<protein>
    <recommendedName>
        <fullName evidence="4">Trimeric autotransporter adhesin YadA-like head domain-containing protein</fullName>
    </recommendedName>
</protein>
<gene>
    <name evidence="2" type="ORF">CRYO30217_00968</name>
</gene>
<dbReference type="Gene3D" id="2.150.10.10">
    <property type="entry name" value="Serralysin-like metalloprotease, C-terminal"/>
    <property type="match status" value="2"/>
</dbReference>
<evidence type="ECO:0000256" key="1">
    <source>
        <dbReference type="SAM" id="SignalP"/>
    </source>
</evidence>
<dbReference type="KEGG" id="ptan:CRYO30217_00968"/>
<dbReference type="Proteomes" id="UP000683507">
    <property type="component" value="Chromosome"/>
</dbReference>
<keyword evidence="1" id="KW-0732">Signal</keyword>
<dbReference type="EMBL" id="OU015584">
    <property type="protein sequence ID" value="CAG5079532.1"/>
    <property type="molecule type" value="Genomic_DNA"/>
</dbReference>
<reference evidence="2" key="1">
    <citation type="submission" date="2021-04" db="EMBL/GenBank/DDBJ databases">
        <authorList>
            <person name="Rodrigo-Torres L."/>
            <person name="Arahal R. D."/>
            <person name="Lucena T."/>
        </authorList>
    </citation>
    <scope>NUCLEOTIDE SEQUENCE</scope>
    <source>
        <strain evidence="2">AS29M-1</strain>
    </source>
</reference>
<feature type="chain" id="PRO_5037824829" description="Trimeric autotransporter adhesin YadA-like head domain-containing protein" evidence="1">
    <location>
        <begin position="24"/>
        <end position="926"/>
    </location>
</feature>